<dbReference type="AlphaFoldDB" id="A0A5N5HSI4"/>
<dbReference type="InterPro" id="IPR006460">
    <property type="entry name" value="MIZ1-like_pln"/>
</dbReference>
<dbReference type="GO" id="GO:0010274">
    <property type="term" value="P:hydrotropism"/>
    <property type="evidence" value="ECO:0007669"/>
    <property type="project" value="InterPro"/>
</dbReference>
<comment type="caution">
    <text evidence="1">The sequence shown here is derived from an EMBL/GenBank/DDBJ whole genome shotgun (WGS) entry which is preliminary data.</text>
</comment>
<evidence type="ECO:0000313" key="2">
    <source>
        <dbReference type="Proteomes" id="UP000327157"/>
    </source>
</evidence>
<gene>
    <name evidence="1" type="ORF">D8674_008027</name>
</gene>
<name>A0A5N5HSI4_9ROSA</name>
<accession>A0A5N5HSI4</accession>
<proteinExistence type="predicted"/>
<reference evidence="2" key="2">
    <citation type="submission" date="2019-10" db="EMBL/GenBank/DDBJ databases">
        <title>A de novo genome assembly of a pear dwarfing rootstock.</title>
        <authorList>
            <person name="Wang F."/>
            <person name="Wang J."/>
            <person name="Li S."/>
            <person name="Zhang Y."/>
            <person name="Fang M."/>
            <person name="Ma L."/>
            <person name="Zhao Y."/>
            <person name="Jiang S."/>
        </authorList>
    </citation>
    <scope>NUCLEOTIDE SEQUENCE [LARGE SCALE GENOMIC DNA]</scope>
</reference>
<dbReference type="Proteomes" id="UP000327157">
    <property type="component" value="Chromosome 12"/>
</dbReference>
<dbReference type="OrthoDB" id="10540002at2759"/>
<reference evidence="1 2" key="3">
    <citation type="submission" date="2019-11" db="EMBL/GenBank/DDBJ databases">
        <title>A de novo genome assembly of a pear dwarfing rootstock.</title>
        <authorList>
            <person name="Wang F."/>
            <person name="Wang J."/>
            <person name="Li S."/>
            <person name="Zhang Y."/>
            <person name="Fang M."/>
            <person name="Ma L."/>
            <person name="Zhao Y."/>
            <person name="Jiang S."/>
        </authorList>
    </citation>
    <scope>NUCLEOTIDE SEQUENCE [LARGE SCALE GENOMIC DNA]</scope>
    <source>
        <strain evidence="1">S2</strain>
        <tissue evidence="1">Leaf</tissue>
    </source>
</reference>
<protein>
    <submittedName>
        <fullName evidence="1">Protein MIZU-KUSSEI 1-like</fullName>
    </submittedName>
</protein>
<organism evidence="1 2">
    <name type="scientific">Pyrus ussuriensis x Pyrus communis</name>
    <dbReference type="NCBI Taxonomy" id="2448454"/>
    <lineage>
        <taxon>Eukaryota</taxon>
        <taxon>Viridiplantae</taxon>
        <taxon>Streptophyta</taxon>
        <taxon>Embryophyta</taxon>
        <taxon>Tracheophyta</taxon>
        <taxon>Spermatophyta</taxon>
        <taxon>Magnoliopsida</taxon>
        <taxon>eudicotyledons</taxon>
        <taxon>Gunneridae</taxon>
        <taxon>Pentapetalae</taxon>
        <taxon>rosids</taxon>
        <taxon>fabids</taxon>
        <taxon>Rosales</taxon>
        <taxon>Rosaceae</taxon>
        <taxon>Amygdaloideae</taxon>
        <taxon>Maleae</taxon>
        <taxon>Pyrus</taxon>
    </lineage>
</organism>
<evidence type="ECO:0000313" key="1">
    <source>
        <dbReference type="EMBL" id="KAB2630508.1"/>
    </source>
</evidence>
<dbReference type="Pfam" id="PF04759">
    <property type="entry name" value="DUF617"/>
    <property type="match status" value="1"/>
</dbReference>
<keyword evidence="2" id="KW-1185">Reference proteome</keyword>
<dbReference type="PANTHER" id="PTHR31276">
    <property type="match status" value="1"/>
</dbReference>
<dbReference type="PANTHER" id="PTHR31276:SF6">
    <property type="entry name" value="PROTEIN MIZU-KUSSEI 1"/>
    <property type="match status" value="1"/>
</dbReference>
<sequence>MVIGTILGHRRGDMWLCIQHDRLSTKPNLLLKLSVSTHQTRPAPFVKYPASDKLYLFFGGDDAVVKYWDVAG</sequence>
<dbReference type="EMBL" id="SMOL01000143">
    <property type="protein sequence ID" value="KAB2630508.1"/>
    <property type="molecule type" value="Genomic_DNA"/>
</dbReference>
<reference evidence="1 2" key="1">
    <citation type="submission" date="2019-09" db="EMBL/GenBank/DDBJ databases">
        <authorList>
            <person name="Ou C."/>
        </authorList>
    </citation>
    <scope>NUCLEOTIDE SEQUENCE [LARGE SCALE GENOMIC DNA]</scope>
    <source>
        <strain evidence="1">S2</strain>
        <tissue evidence="1">Leaf</tissue>
    </source>
</reference>